<dbReference type="OrthoDB" id="2019572at2759"/>
<keyword evidence="3" id="KW-1185">Reference proteome</keyword>
<feature type="region of interest" description="Disordered" evidence="1">
    <location>
        <begin position="107"/>
        <end position="131"/>
    </location>
</feature>
<comment type="caution">
    <text evidence="2">The sequence shown here is derived from an EMBL/GenBank/DDBJ whole genome shotgun (WGS) entry which is preliminary data.</text>
</comment>
<accession>A0A2G8LHF2</accession>
<dbReference type="GO" id="GO:0016740">
    <property type="term" value="F:transferase activity"/>
    <property type="evidence" value="ECO:0007669"/>
    <property type="project" value="UniProtKB-KW"/>
</dbReference>
<protein>
    <submittedName>
        <fullName evidence="2">Xylosyltransferase</fullName>
    </submittedName>
</protein>
<organism evidence="2 3">
    <name type="scientific">Stichopus japonicus</name>
    <name type="common">Sea cucumber</name>
    <dbReference type="NCBI Taxonomy" id="307972"/>
    <lineage>
        <taxon>Eukaryota</taxon>
        <taxon>Metazoa</taxon>
        <taxon>Echinodermata</taxon>
        <taxon>Eleutherozoa</taxon>
        <taxon>Echinozoa</taxon>
        <taxon>Holothuroidea</taxon>
        <taxon>Aspidochirotacea</taxon>
        <taxon>Aspidochirotida</taxon>
        <taxon>Stichopodidae</taxon>
        <taxon>Apostichopus</taxon>
    </lineage>
</organism>
<feature type="compositionally biased region" description="Basic and acidic residues" evidence="1">
    <location>
        <begin position="115"/>
        <end position="131"/>
    </location>
</feature>
<dbReference type="EMBL" id="MRZV01000076">
    <property type="protein sequence ID" value="PIK59665.1"/>
    <property type="molecule type" value="Genomic_DNA"/>
</dbReference>
<dbReference type="AlphaFoldDB" id="A0A2G8LHF2"/>
<reference evidence="2 3" key="1">
    <citation type="journal article" date="2017" name="PLoS Biol.">
        <title>The sea cucumber genome provides insights into morphological evolution and visceral regeneration.</title>
        <authorList>
            <person name="Zhang X."/>
            <person name="Sun L."/>
            <person name="Yuan J."/>
            <person name="Sun Y."/>
            <person name="Gao Y."/>
            <person name="Zhang L."/>
            <person name="Li S."/>
            <person name="Dai H."/>
            <person name="Hamel J.F."/>
            <person name="Liu C."/>
            <person name="Yu Y."/>
            <person name="Liu S."/>
            <person name="Lin W."/>
            <person name="Guo K."/>
            <person name="Jin S."/>
            <person name="Xu P."/>
            <person name="Storey K.B."/>
            <person name="Huan P."/>
            <person name="Zhang T."/>
            <person name="Zhou Y."/>
            <person name="Zhang J."/>
            <person name="Lin C."/>
            <person name="Li X."/>
            <person name="Xing L."/>
            <person name="Huo D."/>
            <person name="Sun M."/>
            <person name="Wang L."/>
            <person name="Mercier A."/>
            <person name="Li F."/>
            <person name="Yang H."/>
            <person name="Xiang J."/>
        </authorList>
    </citation>
    <scope>NUCLEOTIDE SEQUENCE [LARGE SCALE GENOMIC DNA]</scope>
    <source>
        <strain evidence="2">Shaxun</strain>
        <tissue evidence="2">Muscle</tissue>
    </source>
</reference>
<name>A0A2G8LHF2_STIJA</name>
<evidence type="ECO:0000313" key="2">
    <source>
        <dbReference type="EMBL" id="PIK59665.1"/>
    </source>
</evidence>
<evidence type="ECO:0000256" key="1">
    <source>
        <dbReference type="SAM" id="MobiDB-lite"/>
    </source>
</evidence>
<proteinExistence type="predicted"/>
<dbReference type="STRING" id="307972.A0A2G8LHF2"/>
<gene>
    <name evidence="2" type="ORF">BSL78_03396</name>
</gene>
<keyword evidence="2" id="KW-0808">Transferase</keyword>
<dbReference type="Proteomes" id="UP000230750">
    <property type="component" value="Unassembled WGS sequence"/>
</dbReference>
<evidence type="ECO:0000313" key="3">
    <source>
        <dbReference type="Proteomes" id="UP000230750"/>
    </source>
</evidence>
<sequence length="267" mass="30478">MQFNNDLQFLFNQQNGDYDGNQPAGHSAVNKEEDNLLLLHQQKLTKVPSDGKNAPSDKEAYRTNLKAAEGGLQIKNIGKIADDAEMKKGLNVVNRETDSRHAHIFHSTFNSSNPSRDKSNGKLGRLEEWERPPTPPATYYPKCSITRADVEPYSAISRATTSECKQDIADIVCKMKQGTLYPMKMPRFCPVEAYFVTGLYLQKCLLQPFLFDRSVMFVQHLILFKVTKQLEVKLKTVCWRNEVCELEYMAREVVTGTQAVQDDEHRR</sequence>